<feature type="compositionally biased region" description="Basic and acidic residues" evidence="1">
    <location>
        <begin position="1083"/>
        <end position="1099"/>
    </location>
</feature>
<feature type="compositionally biased region" description="Basic and acidic residues" evidence="1">
    <location>
        <begin position="1185"/>
        <end position="1196"/>
    </location>
</feature>
<feature type="domain" description="OCEL" evidence="2">
    <location>
        <begin position="1188"/>
        <end position="1296"/>
    </location>
</feature>
<feature type="compositionally biased region" description="Polar residues" evidence="1">
    <location>
        <begin position="588"/>
        <end position="597"/>
    </location>
</feature>
<reference evidence="3" key="1">
    <citation type="submission" date="2015-07" db="EMBL/GenBank/DDBJ databases">
        <title>Transcriptome Assembly of Anthurium amnicola.</title>
        <authorList>
            <person name="Suzuki J."/>
        </authorList>
    </citation>
    <scope>NUCLEOTIDE SEQUENCE</scope>
</reference>
<feature type="region of interest" description="Disordered" evidence="1">
    <location>
        <begin position="706"/>
        <end position="749"/>
    </location>
</feature>
<gene>
    <name evidence="3" type="ORF">g.61583</name>
</gene>
<feature type="non-terminal residue" evidence="3">
    <location>
        <position position="1"/>
    </location>
</feature>
<feature type="compositionally biased region" description="Low complexity" evidence="1">
    <location>
        <begin position="499"/>
        <end position="533"/>
    </location>
</feature>
<feature type="compositionally biased region" description="Basic and acidic residues" evidence="1">
    <location>
        <begin position="840"/>
        <end position="868"/>
    </location>
</feature>
<feature type="compositionally biased region" description="Acidic residues" evidence="1">
    <location>
        <begin position="537"/>
        <end position="551"/>
    </location>
</feature>
<feature type="region of interest" description="Disordered" evidence="1">
    <location>
        <begin position="1074"/>
        <end position="1116"/>
    </location>
</feature>
<feature type="compositionally biased region" description="Basic and acidic residues" evidence="1">
    <location>
        <begin position="878"/>
        <end position="930"/>
    </location>
</feature>
<feature type="region of interest" description="Disordered" evidence="1">
    <location>
        <begin position="1"/>
        <end position="29"/>
    </location>
</feature>
<feature type="compositionally biased region" description="Basic and acidic residues" evidence="1">
    <location>
        <begin position="712"/>
        <end position="726"/>
    </location>
</feature>
<sequence length="1298" mass="144119">GKRSLPPPPPPAHIQRVGPSSAAARLPLGSSGAAAAAASRGRHGVGPGSGRAVGAAAVPEETFSMVSADTLDFAAVIRLTPDLVDEIKRLEAQGGAAKIKFDSNSNNLSGNVIDVGGKEFKFTWSRELGVCDIYEELQNGEDGKGLLSECGSAWRKLNVQRILDESLKNHVKMRSEEAERRLKSRKSIVLDPANPSVKNQAKTMAAAAVEGSMRRTHWKKDHLFKKRKSDPSVVPSTVTHKSVFKSGMPTNNSTGAMHSISPQPSPSEQVGISASVSPFGMSNPPRSRAIMDEDVGPLTSNASDVTHSEKEPSNKLAHGTIHRLVRNKEAWSTQPVDLRSLLVNLLVDNPKGMSLKALEKAVGEAIPNSGKKIENIIKTIATYQAPGRYILKPGVEVECSRKHPFESGSSPEHPLGSMPVTEVRDKDITESEGIEHKTQLLSKSVELDIIEKIDIEQNSPERSTVDRKVNNEDEEGARSSSESGSESGSESDTSDSESDSGSQSRSRSKSQSPMGSGSASSSDSESDGSSSSKEGSDVDVDIMTSDDDKEETGDKLPNSSRLSPPTDGRPYDGRHEENVIGRGDLHSQRTSPQMNSHDYSRGGNALEHGNTEGRSIEARIKRFENSETATTKSIISDDFPMKVQVLADVMASQDQYQQPVLQSMSSARNFTMDKNDYVGGHSSTDEQFTGNRLDLKQIHGMQAIPKAKHKRASDSRHFHEKPESSKKSRVANAGVQTASGKSRDKKFLEKSGLNSPDRIETVQYGDQMMLMPGDIDWDQNTFNSLKGADSALAGRYMVHENADRFRLNPDFHNANSSISNARQLGQRAGDTIMRGTKAFDGAEHSGRHIDNSNRAGKHPEKSYSRPDESDTSGARSTHLQDKFFMPKDKMHKDVQDENTDVNEKYSAKGHDDTGEDKPSSFPESHYKRSGDQNGIQKETKLSLNMQKADMDKCAVANEKGNPLRREISDLELGEFREPSSVEDTKGGRRQFEKKGSFKSSDSKLNVLDNFSSDSNKGRTPVKAAHEPKRQSPYMSKCGSQTNLDGSYRRMSEGDIAESTNPHQQTKAFQLQQFPRVDQPEQDPVSHLDRLSDTAGRNETRTSQGIGEENHVASHRRASTTVLAQHDTKHIDYMTCKSAKDSKTQKNNGTRNMSEQSKESFQVERITNSGKGMDSSSDEDDSFYTKYDKSEPELRGPIKDHSQYEEYVQEYYEKFRCYKFLDRHIEKYRNEFLNVGRDLELYKGRDNEAYHNILEQIMQLYYRCRKKYFQMKKVFVILHEELQIIKQRIRDFAEEYNRD</sequence>
<feature type="compositionally biased region" description="Basic and acidic residues" evidence="1">
    <location>
        <begin position="569"/>
        <end position="587"/>
    </location>
</feature>
<evidence type="ECO:0000256" key="1">
    <source>
        <dbReference type="SAM" id="MobiDB-lite"/>
    </source>
</evidence>
<protein>
    <recommendedName>
        <fullName evidence="2">OCEL domain-containing protein</fullName>
    </recommendedName>
</protein>
<organism evidence="3">
    <name type="scientific">Anthurium amnicola</name>
    <dbReference type="NCBI Taxonomy" id="1678845"/>
    <lineage>
        <taxon>Eukaryota</taxon>
        <taxon>Viridiplantae</taxon>
        <taxon>Streptophyta</taxon>
        <taxon>Embryophyta</taxon>
        <taxon>Tracheophyta</taxon>
        <taxon>Spermatophyta</taxon>
        <taxon>Magnoliopsida</taxon>
        <taxon>Liliopsida</taxon>
        <taxon>Araceae</taxon>
        <taxon>Pothoideae</taxon>
        <taxon>Potheae</taxon>
        <taxon>Anthurium</taxon>
    </lineage>
</organism>
<dbReference type="InterPro" id="IPR010844">
    <property type="entry name" value="Occludin_ELL"/>
</dbReference>
<dbReference type="Pfam" id="PF07303">
    <property type="entry name" value="Occludin_ELL"/>
    <property type="match status" value="1"/>
</dbReference>
<dbReference type="PANTHER" id="PTHR38372:SF2">
    <property type="entry name" value="DENTIN SIALOPHOSPHOPROTEIN-LIKE PROTEIN"/>
    <property type="match status" value="1"/>
</dbReference>
<dbReference type="EMBL" id="GDJX01024447">
    <property type="protein sequence ID" value="JAT43489.1"/>
    <property type="molecule type" value="Transcribed_RNA"/>
</dbReference>
<dbReference type="PANTHER" id="PTHR38372">
    <property type="entry name" value="DENTIN SIALOPHOSPHOPROTEIN-LIKE PROTEIN"/>
    <property type="match status" value="1"/>
</dbReference>
<feature type="region of interest" description="Disordered" evidence="1">
    <location>
        <begin position="402"/>
        <end position="422"/>
    </location>
</feature>
<feature type="compositionally biased region" description="Polar residues" evidence="1">
    <location>
        <begin position="1144"/>
        <end position="1154"/>
    </location>
</feature>
<feature type="region of interest" description="Disordered" evidence="1">
    <location>
        <begin position="1136"/>
        <end position="1196"/>
    </location>
</feature>
<feature type="compositionally biased region" description="Pro residues" evidence="1">
    <location>
        <begin position="1"/>
        <end position="12"/>
    </location>
</feature>
<evidence type="ECO:0000259" key="2">
    <source>
        <dbReference type="PROSITE" id="PS51980"/>
    </source>
</evidence>
<feature type="region of interest" description="Disordered" evidence="1">
    <location>
        <begin position="839"/>
        <end position="937"/>
    </location>
</feature>
<name>A0A1D1XM81_9ARAE</name>
<feature type="compositionally biased region" description="Basic and acidic residues" evidence="1">
    <location>
        <begin position="965"/>
        <end position="995"/>
    </location>
</feature>
<feature type="compositionally biased region" description="Polar residues" evidence="1">
    <location>
        <begin position="997"/>
        <end position="1014"/>
    </location>
</feature>
<feature type="region of interest" description="Disordered" evidence="1">
    <location>
        <begin position="965"/>
        <end position="1046"/>
    </location>
</feature>
<feature type="compositionally biased region" description="Low complexity" evidence="1">
    <location>
        <begin position="478"/>
        <end position="491"/>
    </location>
</feature>
<proteinExistence type="predicted"/>
<feature type="region of interest" description="Disordered" evidence="1">
    <location>
        <begin position="458"/>
        <end position="612"/>
    </location>
</feature>
<feature type="compositionally biased region" description="Low complexity" evidence="1">
    <location>
        <begin position="19"/>
        <end position="29"/>
    </location>
</feature>
<dbReference type="PROSITE" id="PS51980">
    <property type="entry name" value="OCEL"/>
    <property type="match status" value="1"/>
</dbReference>
<accession>A0A1D1XM81</accession>
<evidence type="ECO:0000313" key="3">
    <source>
        <dbReference type="EMBL" id="JAT43489.1"/>
    </source>
</evidence>